<protein>
    <recommendedName>
        <fullName evidence="2">Aminotransferase-like plant mobile domain-containing protein</fullName>
    </recommendedName>
</protein>
<name>A0A067KFD6_JATCU</name>
<dbReference type="AlphaFoldDB" id="A0A067KFD6"/>
<evidence type="ECO:0000313" key="4">
    <source>
        <dbReference type="Proteomes" id="UP000027138"/>
    </source>
</evidence>
<reference evidence="3 4" key="1">
    <citation type="journal article" date="2014" name="PLoS ONE">
        <title>Global Analysis of Gene Expression Profiles in Physic Nut (Jatropha curcas L.) Seedlings Exposed to Salt Stress.</title>
        <authorList>
            <person name="Zhang L."/>
            <person name="Zhang C."/>
            <person name="Wu P."/>
            <person name="Chen Y."/>
            <person name="Li M."/>
            <person name="Jiang H."/>
            <person name="Wu G."/>
        </authorList>
    </citation>
    <scope>NUCLEOTIDE SEQUENCE [LARGE SCALE GENOMIC DNA]</scope>
    <source>
        <strain evidence="4">cv. GZQX0401</strain>
        <tissue evidence="3">Young leaves</tissue>
    </source>
</reference>
<dbReference type="OrthoDB" id="1938336at2759"/>
<feature type="domain" description="Aminotransferase-like plant mobile" evidence="2">
    <location>
        <begin position="1"/>
        <end position="133"/>
    </location>
</feature>
<dbReference type="GO" id="GO:0010073">
    <property type="term" value="P:meristem maintenance"/>
    <property type="evidence" value="ECO:0007669"/>
    <property type="project" value="InterPro"/>
</dbReference>
<evidence type="ECO:0000313" key="3">
    <source>
        <dbReference type="EMBL" id="KDP30559.1"/>
    </source>
</evidence>
<dbReference type="EMBL" id="KK914666">
    <property type="protein sequence ID" value="KDP30559.1"/>
    <property type="molecule type" value="Genomic_DNA"/>
</dbReference>
<organism evidence="3 4">
    <name type="scientific">Jatropha curcas</name>
    <name type="common">Barbados nut</name>
    <dbReference type="NCBI Taxonomy" id="180498"/>
    <lineage>
        <taxon>Eukaryota</taxon>
        <taxon>Viridiplantae</taxon>
        <taxon>Streptophyta</taxon>
        <taxon>Embryophyta</taxon>
        <taxon>Tracheophyta</taxon>
        <taxon>Spermatophyta</taxon>
        <taxon>Magnoliopsida</taxon>
        <taxon>eudicotyledons</taxon>
        <taxon>Gunneridae</taxon>
        <taxon>Pentapetalae</taxon>
        <taxon>rosids</taxon>
        <taxon>fabids</taxon>
        <taxon>Malpighiales</taxon>
        <taxon>Euphorbiaceae</taxon>
        <taxon>Crotonoideae</taxon>
        <taxon>Jatropheae</taxon>
        <taxon>Jatropha</taxon>
    </lineage>
</organism>
<dbReference type="PANTHER" id="PTHR46033">
    <property type="entry name" value="PROTEIN MAIN-LIKE 2"/>
    <property type="match status" value="1"/>
</dbReference>
<sequence length="276" mass="30778">MLALMERWMDCSHTFHLPFGEKMITLIDIAAITGLLFGGRSVVFDDRMRTLNHPGLRASLRAAISMEPTIFDQRVKYEGIYTHYQEMPREPIAEMDIDVVARAYLFSLLSTTLFTNHGNNTNLALLPPLQDRDAIASSTGELPLCLIYTMAWTLAVAAWQACEEGFQAQSSCYSYCRYARARPSASFSFILDLTGQTAQGILETHLLYEAVRLKLAVAGLSDEHVSRARMVPLAGRGRGTQHDRRTGRGAGHRQVIIKEAKETSSDDLKETTSNMS</sequence>
<proteinExistence type="predicted"/>
<evidence type="ECO:0000256" key="1">
    <source>
        <dbReference type="SAM" id="MobiDB-lite"/>
    </source>
</evidence>
<dbReference type="InterPro" id="IPR044824">
    <property type="entry name" value="MAIN-like"/>
</dbReference>
<dbReference type="Proteomes" id="UP000027138">
    <property type="component" value="Unassembled WGS sequence"/>
</dbReference>
<keyword evidence="4" id="KW-1185">Reference proteome</keyword>
<gene>
    <name evidence="3" type="ORF">JCGZ_15268</name>
</gene>
<evidence type="ECO:0000259" key="2">
    <source>
        <dbReference type="Pfam" id="PF10536"/>
    </source>
</evidence>
<dbReference type="PANTHER" id="PTHR46033:SF8">
    <property type="entry name" value="PROTEIN MAINTENANCE OF MERISTEMS-LIKE"/>
    <property type="match status" value="1"/>
</dbReference>
<dbReference type="Pfam" id="PF10536">
    <property type="entry name" value="PMD"/>
    <property type="match status" value="1"/>
</dbReference>
<feature type="region of interest" description="Disordered" evidence="1">
    <location>
        <begin position="236"/>
        <end position="276"/>
    </location>
</feature>
<dbReference type="InterPro" id="IPR019557">
    <property type="entry name" value="AminoTfrase-like_pln_mobile"/>
</dbReference>
<feature type="compositionally biased region" description="Basic and acidic residues" evidence="1">
    <location>
        <begin position="256"/>
        <end position="270"/>
    </location>
</feature>
<accession>A0A067KFD6</accession>